<feature type="compositionally biased region" description="Pro residues" evidence="3">
    <location>
        <begin position="510"/>
        <end position="519"/>
    </location>
</feature>
<dbReference type="Gene3D" id="1.10.30.10">
    <property type="entry name" value="High mobility group box domain"/>
    <property type="match status" value="1"/>
</dbReference>
<feature type="domain" description="HMG box" evidence="4">
    <location>
        <begin position="175"/>
        <end position="243"/>
    </location>
</feature>
<keyword evidence="2" id="KW-0539">Nucleus</keyword>
<feature type="compositionally biased region" description="Polar residues" evidence="3">
    <location>
        <begin position="419"/>
        <end position="428"/>
    </location>
</feature>
<dbReference type="GO" id="GO:0005634">
    <property type="term" value="C:nucleus"/>
    <property type="evidence" value="ECO:0007669"/>
    <property type="project" value="UniProtKB-UniRule"/>
</dbReference>
<dbReference type="GO" id="GO:0003677">
    <property type="term" value="F:DNA binding"/>
    <property type="evidence" value="ECO:0007669"/>
    <property type="project" value="UniProtKB-UniRule"/>
</dbReference>
<feature type="compositionally biased region" description="Polar residues" evidence="3">
    <location>
        <begin position="354"/>
        <end position="364"/>
    </location>
</feature>
<proteinExistence type="predicted"/>
<dbReference type="Pfam" id="PF00505">
    <property type="entry name" value="HMG_box"/>
    <property type="match status" value="1"/>
</dbReference>
<dbReference type="InterPro" id="IPR050342">
    <property type="entry name" value="HMGB"/>
</dbReference>
<protein>
    <recommendedName>
        <fullName evidence="4">HMG box domain-containing protein</fullName>
    </recommendedName>
</protein>
<dbReference type="SMART" id="SM00398">
    <property type="entry name" value="HMG"/>
    <property type="match status" value="1"/>
</dbReference>
<feature type="compositionally biased region" description="Polar residues" evidence="3">
    <location>
        <begin position="374"/>
        <end position="385"/>
    </location>
</feature>
<gene>
    <name evidence="5" type="ORF">RDB_LOCUS59726</name>
</gene>
<keyword evidence="1 2" id="KW-0238">DNA-binding</keyword>
<evidence type="ECO:0000313" key="5">
    <source>
        <dbReference type="EMBL" id="CAE6404281.1"/>
    </source>
</evidence>
<feature type="compositionally biased region" description="Polar residues" evidence="3">
    <location>
        <begin position="322"/>
        <end position="338"/>
    </location>
</feature>
<organism evidence="5 6">
    <name type="scientific">Rhizoctonia solani</name>
    <dbReference type="NCBI Taxonomy" id="456999"/>
    <lineage>
        <taxon>Eukaryota</taxon>
        <taxon>Fungi</taxon>
        <taxon>Dikarya</taxon>
        <taxon>Basidiomycota</taxon>
        <taxon>Agaricomycotina</taxon>
        <taxon>Agaricomycetes</taxon>
        <taxon>Cantharellales</taxon>
        <taxon>Ceratobasidiaceae</taxon>
        <taxon>Rhizoctonia</taxon>
    </lineage>
</organism>
<dbReference type="SUPFAM" id="SSF47095">
    <property type="entry name" value="HMG-box"/>
    <property type="match status" value="1"/>
</dbReference>
<dbReference type="PROSITE" id="PS50118">
    <property type="entry name" value="HMG_BOX_2"/>
    <property type="match status" value="1"/>
</dbReference>
<feature type="compositionally biased region" description="Polar residues" evidence="3">
    <location>
        <begin position="437"/>
        <end position="446"/>
    </location>
</feature>
<comment type="caution">
    <text evidence="5">The sequence shown here is derived from an EMBL/GenBank/DDBJ whole genome shotgun (WGS) entry which is preliminary data.</text>
</comment>
<dbReference type="PANTHER" id="PTHR48112">
    <property type="entry name" value="HIGH MOBILITY GROUP PROTEIN DSP1"/>
    <property type="match status" value="1"/>
</dbReference>
<name>A0A8H2WVY8_9AGAM</name>
<accession>A0A8H2WVY8</accession>
<dbReference type="Proteomes" id="UP000663846">
    <property type="component" value="Unassembled WGS sequence"/>
</dbReference>
<dbReference type="EMBL" id="CAJMWS010000307">
    <property type="protein sequence ID" value="CAE6404281.1"/>
    <property type="molecule type" value="Genomic_DNA"/>
</dbReference>
<dbReference type="InterPro" id="IPR036910">
    <property type="entry name" value="HMG_box_dom_sf"/>
</dbReference>
<evidence type="ECO:0000313" key="6">
    <source>
        <dbReference type="Proteomes" id="UP000663846"/>
    </source>
</evidence>
<feature type="region of interest" description="Disordered" evidence="3">
    <location>
        <begin position="134"/>
        <end position="182"/>
    </location>
</feature>
<dbReference type="AlphaFoldDB" id="A0A8H2WVY8"/>
<feature type="compositionally biased region" description="Acidic residues" evidence="3">
    <location>
        <begin position="267"/>
        <end position="295"/>
    </location>
</feature>
<feature type="compositionally biased region" description="Polar residues" evidence="3">
    <location>
        <begin position="395"/>
        <end position="411"/>
    </location>
</feature>
<dbReference type="InterPro" id="IPR009071">
    <property type="entry name" value="HMG_box_dom"/>
</dbReference>
<dbReference type="PANTHER" id="PTHR48112:SF22">
    <property type="entry name" value="MITOCHONDRIAL TRANSCRIPTION FACTOR A, ISOFORM B"/>
    <property type="match status" value="1"/>
</dbReference>
<feature type="compositionally biased region" description="Basic and acidic residues" evidence="3">
    <location>
        <begin position="163"/>
        <end position="174"/>
    </location>
</feature>
<feature type="region of interest" description="Disordered" evidence="3">
    <location>
        <begin position="236"/>
        <end position="519"/>
    </location>
</feature>
<sequence>MAHPQIHRTKPPPVEMGHIANQINAMPIAPAAEAQKREIAAKLNDLAAQMKAWAAQVEGFASHLNALPVQLQKYPPSPSEVQYASQGAPTNGQSYNTYIAQQYGSSQQYQFQTQQQYSQPGRPESADYAGAQLSKASPLPLGPGSTTPTPDELEKSGKRRRRTDSTRKKKDPLAPKRPPSAYILYQNDVRKQMQDKYPELSYSDVLGKISESWQTLEESKKKVYLDMVERDKLRYEDEKLRYNAGQDIPARPVPRRPLSSLRVPSEPDPDADAELEPEPEGDEEEPEEEREEQEQPDAKRSKLGSTQPAKPIGQSLEPPSEVPNQLEYSQPQRTSRTPASLPPQQPHQAVFPQSAPQLPFSQHVTVPRPASYINPVSSTQPQASPQAGHPAPPMTRTTPVPQPQGALSSPRLSDASPRATHTTVSQRAHASPPGMHNSPNISQASPSPLGIHPSPQDTHASLQTTTHTTHASPRHVPAPLQQAPIQPQPRNPNPISMMHIPHLTQVPPSSINPPSGPVA</sequence>
<feature type="DNA-binding region" description="HMG box" evidence="2">
    <location>
        <begin position="175"/>
        <end position="243"/>
    </location>
</feature>
<evidence type="ECO:0000256" key="1">
    <source>
        <dbReference type="ARBA" id="ARBA00023125"/>
    </source>
</evidence>
<reference evidence="5" key="1">
    <citation type="submission" date="2021-01" db="EMBL/GenBank/DDBJ databases">
        <authorList>
            <person name="Kaushik A."/>
        </authorList>
    </citation>
    <scope>NUCLEOTIDE SEQUENCE</scope>
    <source>
        <strain evidence="5">AG1-1C</strain>
    </source>
</reference>
<feature type="compositionally biased region" description="Low complexity" evidence="3">
    <location>
        <begin position="137"/>
        <end position="150"/>
    </location>
</feature>
<evidence type="ECO:0000256" key="2">
    <source>
        <dbReference type="PROSITE-ProRule" id="PRU00267"/>
    </source>
</evidence>
<evidence type="ECO:0000259" key="4">
    <source>
        <dbReference type="PROSITE" id="PS50118"/>
    </source>
</evidence>
<evidence type="ECO:0000256" key="3">
    <source>
        <dbReference type="SAM" id="MobiDB-lite"/>
    </source>
</evidence>